<name>E2BGR5_HARSA</name>
<accession>E2BGR5</accession>
<feature type="non-terminal residue" evidence="1">
    <location>
        <position position="1"/>
    </location>
</feature>
<feature type="non-terminal residue" evidence="1">
    <location>
        <position position="32"/>
    </location>
</feature>
<dbReference type="InParanoid" id="E2BGR5"/>
<gene>
    <name evidence="1" type="ORF">EAI_07678</name>
</gene>
<dbReference type="EMBL" id="GL448224">
    <property type="protein sequence ID" value="EFN85115.1"/>
    <property type="molecule type" value="Genomic_DNA"/>
</dbReference>
<evidence type="ECO:0000313" key="1">
    <source>
        <dbReference type="EMBL" id="EFN85115.1"/>
    </source>
</evidence>
<proteinExistence type="predicted"/>
<sequence>IPADYIQKAVSSFYNRLAHCQTVDGGHFEQLL</sequence>
<organism evidence="2">
    <name type="scientific">Harpegnathos saltator</name>
    <name type="common">Jerdon's jumping ant</name>
    <dbReference type="NCBI Taxonomy" id="610380"/>
    <lineage>
        <taxon>Eukaryota</taxon>
        <taxon>Metazoa</taxon>
        <taxon>Ecdysozoa</taxon>
        <taxon>Arthropoda</taxon>
        <taxon>Hexapoda</taxon>
        <taxon>Insecta</taxon>
        <taxon>Pterygota</taxon>
        <taxon>Neoptera</taxon>
        <taxon>Endopterygota</taxon>
        <taxon>Hymenoptera</taxon>
        <taxon>Apocrita</taxon>
        <taxon>Aculeata</taxon>
        <taxon>Formicoidea</taxon>
        <taxon>Formicidae</taxon>
        <taxon>Ponerinae</taxon>
        <taxon>Ponerini</taxon>
        <taxon>Harpegnathos</taxon>
    </lineage>
</organism>
<evidence type="ECO:0000313" key="2">
    <source>
        <dbReference type="Proteomes" id="UP000008237"/>
    </source>
</evidence>
<keyword evidence="2" id="KW-1185">Reference proteome</keyword>
<dbReference type="AlphaFoldDB" id="E2BGR5"/>
<reference evidence="1 2" key="1">
    <citation type="journal article" date="2010" name="Science">
        <title>Genomic comparison of the ants Camponotus floridanus and Harpegnathos saltator.</title>
        <authorList>
            <person name="Bonasio R."/>
            <person name="Zhang G."/>
            <person name="Ye C."/>
            <person name="Mutti N.S."/>
            <person name="Fang X."/>
            <person name="Qin N."/>
            <person name="Donahue G."/>
            <person name="Yang P."/>
            <person name="Li Q."/>
            <person name="Li C."/>
            <person name="Zhang P."/>
            <person name="Huang Z."/>
            <person name="Berger S.L."/>
            <person name="Reinberg D."/>
            <person name="Wang J."/>
            <person name="Liebig J."/>
        </authorList>
    </citation>
    <scope>NUCLEOTIDE SEQUENCE [LARGE SCALE GENOMIC DNA]</scope>
    <source>
        <strain evidence="1 2">R22 G/1</strain>
    </source>
</reference>
<dbReference type="Proteomes" id="UP000008237">
    <property type="component" value="Unassembled WGS sequence"/>
</dbReference>
<protein>
    <submittedName>
        <fullName evidence="1">Uncharacterized protein</fullName>
    </submittedName>
</protein>